<evidence type="ECO:0000313" key="2">
    <source>
        <dbReference type="EnsemblMetazoa" id="GAUT014077-PA"/>
    </source>
</evidence>
<evidence type="ECO:0000256" key="1">
    <source>
        <dbReference type="SAM" id="Phobius"/>
    </source>
</evidence>
<keyword evidence="1" id="KW-0472">Membrane</keyword>
<accession>A0A1A9USP0</accession>
<dbReference type="EnsemblMetazoa" id="GAUT014077-RA">
    <property type="protein sequence ID" value="GAUT014077-PA"/>
    <property type="gene ID" value="GAUT014077"/>
</dbReference>
<feature type="transmembrane region" description="Helical" evidence="1">
    <location>
        <begin position="12"/>
        <end position="33"/>
    </location>
</feature>
<dbReference type="Proteomes" id="UP000078200">
    <property type="component" value="Unassembled WGS sequence"/>
</dbReference>
<dbReference type="STRING" id="7395.A0A1A9USP0"/>
<keyword evidence="1" id="KW-0812">Transmembrane</keyword>
<evidence type="ECO:0000313" key="3">
    <source>
        <dbReference type="Proteomes" id="UP000078200"/>
    </source>
</evidence>
<dbReference type="PANTHER" id="PTHR47412:SF1">
    <property type="entry name" value="FI01434P-RELATED"/>
    <property type="match status" value="1"/>
</dbReference>
<reference evidence="2" key="1">
    <citation type="submission" date="2020-05" db="UniProtKB">
        <authorList>
            <consortium name="EnsemblMetazoa"/>
        </authorList>
    </citation>
    <scope>IDENTIFICATION</scope>
    <source>
        <strain evidence="2">TTRI</strain>
    </source>
</reference>
<dbReference type="VEuPathDB" id="VectorBase:GAUT014077"/>
<keyword evidence="1" id="KW-1133">Transmembrane helix</keyword>
<sequence>MTLNSLVLKRYFEIFFLVFLLCCSCFLVLNNVLNGSQLATFKRQELPKVAQNFNFSNKITQRLKVLLGCHDHPLIFEKRQYGKYWLLKNFIRGRFSEKMGCSEAITYCTNGDYTFFDNLPEVVKRVFPIPVFEVAKTSSVPESKAELLQMLKDKVAIPFHKFTCKSCHMVPGYDKWLNRTNVTTMEIIEVAKREDKFAFWEPFYISDNREPMFDERVTWEGQSNKRIQNYAMCLLGFNYHVLHPAFLVHTPGIKKPNLKDPRLKYVAPTNSLIRKKIIPEYRILYGKNRNCRV</sequence>
<dbReference type="Pfam" id="PF13896">
    <property type="entry name" value="Glyco_transf_49"/>
    <property type="match status" value="1"/>
</dbReference>
<name>A0A1A9USP0_GLOAU</name>
<proteinExistence type="predicted"/>
<dbReference type="AlphaFoldDB" id="A0A1A9USP0"/>
<evidence type="ECO:0008006" key="4">
    <source>
        <dbReference type="Google" id="ProtNLM"/>
    </source>
</evidence>
<protein>
    <recommendedName>
        <fullName evidence="4">Beta-1,4-glucuronyltransferase 1</fullName>
    </recommendedName>
</protein>
<organism evidence="2 3">
    <name type="scientific">Glossina austeni</name>
    <name type="common">Savannah tsetse fly</name>
    <dbReference type="NCBI Taxonomy" id="7395"/>
    <lineage>
        <taxon>Eukaryota</taxon>
        <taxon>Metazoa</taxon>
        <taxon>Ecdysozoa</taxon>
        <taxon>Arthropoda</taxon>
        <taxon>Hexapoda</taxon>
        <taxon>Insecta</taxon>
        <taxon>Pterygota</taxon>
        <taxon>Neoptera</taxon>
        <taxon>Endopterygota</taxon>
        <taxon>Diptera</taxon>
        <taxon>Brachycera</taxon>
        <taxon>Muscomorpha</taxon>
        <taxon>Hippoboscoidea</taxon>
        <taxon>Glossinidae</taxon>
        <taxon>Glossina</taxon>
    </lineage>
</organism>
<dbReference type="PANTHER" id="PTHR47412">
    <property type="entry name" value="FI01434P-RELATED"/>
    <property type="match status" value="1"/>
</dbReference>
<keyword evidence="3" id="KW-1185">Reference proteome</keyword>